<feature type="compositionally biased region" description="Basic and acidic residues" evidence="2">
    <location>
        <begin position="158"/>
        <end position="170"/>
    </location>
</feature>
<name>A0AAE0JGN2_9PEZI</name>
<gene>
    <name evidence="3" type="ORF">B0H65DRAFT_570382</name>
</gene>
<evidence type="ECO:0000313" key="4">
    <source>
        <dbReference type="Proteomes" id="UP001278500"/>
    </source>
</evidence>
<reference evidence="3" key="2">
    <citation type="submission" date="2023-06" db="EMBL/GenBank/DDBJ databases">
        <authorList>
            <consortium name="Lawrence Berkeley National Laboratory"/>
            <person name="Haridas S."/>
            <person name="Hensen N."/>
            <person name="Bonometti L."/>
            <person name="Westerberg I."/>
            <person name="Brannstrom I.O."/>
            <person name="Guillou S."/>
            <person name="Cros-Aarteil S."/>
            <person name="Calhoun S."/>
            <person name="Kuo A."/>
            <person name="Mondo S."/>
            <person name="Pangilinan J."/>
            <person name="Riley R."/>
            <person name="Labutti K."/>
            <person name="Andreopoulos B."/>
            <person name="Lipzen A."/>
            <person name="Chen C."/>
            <person name="Yanf M."/>
            <person name="Daum C."/>
            <person name="Ng V."/>
            <person name="Clum A."/>
            <person name="Steindorff A."/>
            <person name="Ohm R."/>
            <person name="Martin F."/>
            <person name="Silar P."/>
            <person name="Natvig D."/>
            <person name="Lalanne C."/>
            <person name="Gautier V."/>
            <person name="Ament-Velasquez S.L."/>
            <person name="Kruys A."/>
            <person name="Hutchinson M.I."/>
            <person name="Powell A.J."/>
            <person name="Barry K."/>
            <person name="Miller A.N."/>
            <person name="Grigoriev I.V."/>
            <person name="Debuchy R."/>
            <person name="Gladieux P."/>
            <person name="Thoren M.H."/>
            <person name="Johannesson H."/>
        </authorList>
    </citation>
    <scope>NUCLEOTIDE SEQUENCE</scope>
    <source>
        <strain evidence="3">CBS 560.94</strain>
    </source>
</reference>
<dbReference type="AlphaFoldDB" id="A0AAE0JGN2"/>
<keyword evidence="1" id="KW-0175">Coiled coil</keyword>
<dbReference type="RefSeq" id="XP_062682600.1">
    <property type="nucleotide sequence ID" value="XM_062830450.1"/>
</dbReference>
<sequence>MTDDLKDIVSTIANSHIDPASASTQHLLQAIAAAAMDVLDTQPTDTGSASRSSQAIFPSISPSLFKPVTAAVEADTTTKLDTIDTDTDTASVTDPKMDANPLTTSAPSGTSSSQYNTRSHASPLNASGKPVCRFIPRSTRTGRLRRENQARVVAQHRSLHEDTLHEEETVNWHYSSQPLGRQRQRQPIPSRQRQRGNSSAEKRESHGQGQFPFDDENDVNWRHLSQPRQRQLASRVGLPFVTPTNDAFNTPGNAFDTSSKAFATPGNAFATPSNAFTTPSNASDQEPKPLYGSELRIHFASLEKTAVEASIKERINNVEMELKRLREERENVLREMDEMELRDVVEMWEEGIMAIDEIIHDLMRGNG</sequence>
<dbReference type="GeneID" id="87867604"/>
<reference evidence="3" key="1">
    <citation type="journal article" date="2023" name="Mol. Phylogenet. Evol.">
        <title>Genome-scale phylogeny and comparative genomics of the fungal order Sordariales.</title>
        <authorList>
            <person name="Hensen N."/>
            <person name="Bonometti L."/>
            <person name="Westerberg I."/>
            <person name="Brannstrom I.O."/>
            <person name="Guillou S."/>
            <person name="Cros-Aarteil S."/>
            <person name="Calhoun S."/>
            <person name="Haridas S."/>
            <person name="Kuo A."/>
            <person name="Mondo S."/>
            <person name="Pangilinan J."/>
            <person name="Riley R."/>
            <person name="LaButti K."/>
            <person name="Andreopoulos B."/>
            <person name="Lipzen A."/>
            <person name="Chen C."/>
            <person name="Yan M."/>
            <person name="Daum C."/>
            <person name="Ng V."/>
            <person name="Clum A."/>
            <person name="Steindorff A."/>
            <person name="Ohm R.A."/>
            <person name="Martin F."/>
            <person name="Silar P."/>
            <person name="Natvig D.O."/>
            <person name="Lalanne C."/>
            <person name="Gautier V."/>
            <person name="Ament-Velasquez S.L."/>
            <person name="Kruys A."/>
            <person name="Hutchinson M.I."/>
            <person name="Powell A.J."/>
            <person name="Barry K."/>
            <person name="Miller A.N."/>
            <person name="Grigoriev I.V."/>
            <person name="Debuchy R."/>
            <person name="Gladieux P."/>
            <person name="Hiltunen Thoren M."/>
            <person name="Johannesson H."/>
        </authorList>
    </citation>
    <scope>NUCLEOTIDE SEQUENCE</scope>
    <source>
        <strain evidence="3">CBS 560.94</strain>
    </source>
</reference>
<feature type="region of interest" description="Disordered" evidence="2">
    <location>
        <begin position="85"/>
        <end position="219"/>
    </location>
</feature>
<feature type="compositionally biased region" description="Polar residues" evidence="2">
    <location>
        <begin position="101"/>
        <end position="125"/>
    </location>
</feature>
<feature type="coiled-coil region" evidence="1">
    <location>
        <begin position="308"/>
        <end position="342"/>
    </location>
</feature>
<accession>A0AAE0JGN2</accession>
<keyword evidence="4" id="KW-1185">Reference proteome</keyword>
<organism evidence="3 4">
    <name type="scientific">Neurospora tetraspora</name>
    <dbReference type="NCBI Taxonomy" id="94610"/>
    <lineage>
        <taxon>Eukaryota</taxon>
        <taxon>Fungi</taxon>
        <taxon>Dikarya</taxon>
        <taxon>Ascomycota</taxon>
        <taxon>Pezizomycotina</taxon>
        <taxon>Sordariomycetes</taxon>
        <taxon>Sordariomycetidae</taxon>
        <taxon>Sordariales</taxon>
        <taxon>Sordariaceae</taxon>
        <taxon>Neurospora</taxon>
    </lineage>
</organism>
<comment type="caution">
    <text evidence="3">The sequence shown here is derived from an EMBL/GenBank/DDBJ whole genome shotgun (WGS) entry which is preliminary data.</text>
</comment>
<protein>
    <submittedName>
        <fullName evidence="3">Uncharacterized protein</fullName>
    </submittedName>
</protein>
<evidence type="ECO:0000256" key="2">
    <source>
        <dbReference type="SAM" id="MobiDB-lite"/>
    </source>
</evidence>
<dbReference type="Proteomes" id="UP001278500">
    <property type="component" value="Unassembled WGS sequence"/>
</dbReference>
<dbReference type="EMBL" id="JAUEPP010000003">
    <property type="protein sequence ID" value="KAK3347518.1"/>
    <property type="molecule type" value="Genomic_DNA"/>
</dbReference>
<evidence type="ECO:0000256" key="1">
    <source>
        <dbReference type="SAM" id="Coils"/>
    </source>
</evidence>
<evidence type="ECO:0000313" key="3">
    <source>
        <dbReference type="EMBL" id="KAK3347518.1"/>
    </source>
</evidence>
<proteinExistence type="predicted"/>